<proteinExistence type="predicted"/>
<dbReference type="OrthoDB" id="9782972at2"/>
<dbReference type="Proteomes" id="UP000214603">
    <property type="component" value="Unassembled WGS sequence"/>
</dbReference>
<evidence type="ECO:0000259" key="1">
    <source>
        <dbReference type="Pfam" id="PF01979"/>
    </source>
</evidence>
<dbReference type="PANTHER" id="PTHR43135">
    <property type="entry name" value="ALPHA-D-RIBOSE 1-METHYLPHOSPHONATE 5-TRIPHOSPHATE DIPHOSPHATASE"/>
    <property type="match status" value="1"/>
</dbReference>
<feature type="domain" description="Amidohydrolase-related" evidence="1">
    <location>
        <begin position="60"/>
        <end position="411"/>
    </location>
</feature>
<evidence type="ECO:0000313" key="3">
    <source>
        <dbReference type="Proteomes" id="UP000214603"/>
    </source>
</evidence>
<gene>
    <name evidence="2" type="ORF">CEY11_19785</name>
</gene>
<dbReference type="RefSeq" id="WP_088605139.1">
    <property type="nucleotide sequence ID" value="NZ_NJIH01000011.1"/>
</dbReference>
<accession>A0A225M6E0</accession>
<dbReference type="InterPro" id="IPR051781">
    <property type="entry name" value="Metallo-dep_Hydrolase"/>
</dbReference>
<dbReference type="AlphaFoldDB" id="A0A225M6E0"/>
<dbReference type="Pfam" id="PF01979">
    <property type="entry name" value="Amidohydro_1"/>
    <property type="match status" value="1"/>
</dbReference>
<reference evidence="3" key="1">
    <citation type="submission" date="2017-06" db="EMBL/GenBank/DDBJ databases">
        <title>Herbaspirillum phytohormonus sp. nov., isolated from the root nodule of Robinia pseudoacacia in lead-zinc mine.</title>
        <authorList>
            <person name="Fan M."/>
            <person name="Lin Y."/>
        </authorList>
    </citation>
    <scope>NUCLEOTIDE SEQUENCE [LARGE SCALE GENOMIC DNA]</scope>
    <source>
        <strain evidence="3">SC-089</strain>
    </source>
</reference>
<dbReference type="InterPro" id="IPR011059">
    <property type="entry name" value="Metal-dep_hydrolase_composite"/>
</dbReference>
<organism evidence="2 3">
    <name type="scientific">Candidimonas nitroreducens</name>
    <dbReference type="NCBI Taxonomy" id="683354"/>
    <lineage>
        <taxon>Bacteria</taxon>
        <taxon>Pseudomonadati</taxon>
        <taxon>Pseudomonadota</taxon>
        <taxon>Betaproteobacteria</taxon>
        <taxon>Burkholderiales</taxon>
        <taxon>Alcaligenaceae</taxon>
        <taxon>Candidimonas</taxon>
    </lineage>
</organism>
<dbReference type="GO" id="GO:0016810">
    <property type="term" value="F:hydrolase activity, acting on carbon-nitrogen (but not peptide) bonds"/>
    <property type="evidence" value="ECO:0007669"/>
    <property type="project" value="InterPro"/>
</dbReference>
<evidence type="ECO:0000313" key="2">
    <source>
        <dbReference type="EMBL" id="OWT56262.1"/>
    </source>
</evidence>
<dbReference type="InterPro" id="IPR006680">
    <property type="entry name" value="Amidohydro-rel"/>
</dbReference>
<protein>
    <submittedName>
        <fullName evidence="2">Amidohydrolase</fullName>
    </submittedName>
</protein>
<name>A0A225M6E0_9BURK</name>
<dbReference type="PANTHER" id="PTHR43135:SF3">
    <property type="entry name" value="ALPHA-D-RIBOSE 1-METHYLPHOSPHONATE 5-TRIPHOSPHATE DIPHOSPHATASE"/>
    <property type="match status" value="1"/>
</dbReference>
<sequence length="442" mass="47479">MEDRTIVFAVGRLIDGRSPEPRPDVSVVVRGSRIIEVRPTEALDIPEASDCLRVDLTDRVLLPGLIDSHVHLWGELTLDHFHNIGVPKEVKILRAARDLESLIKAGFTSVRDCGSKFAVHLRTAVEEGTLLGPRIVTPYCWLSHTSGHGDLTFLPPEWADVVSIKSRIVDGVDQCRKACREHFRIGADFLKVVTSGGIMSEIVSAKEAQFTLDEVRTVVEEADRVGTFVASHAGGNAGVRLALEAGVKTIEHGYFLDDPEVFELMLEKRIVYVPTLCVSKKLAQGAAYGVGSIAVRKAQETLGPHSRAFQLARCAGIPIAMGTDFVGGPLLPHGENAQELENLVEGGMTPMQAIMAATRVASMALGLPDEIGTIQEGKSADLLVVDDDPLGNISVLTKKNHIRMVVKEGQVLVDKDGKAGAPCEIRSPFTVSAAASAPAGAR</sequence>
<dbReference type="Gene3D" id="3.20.20.140">
    <property type="entry name" value="Metal-dependent hydrolases"/>
    <property type="match status" value="1"/>
</dbReference>
<dbReference type="SUPFAM" id="SSF51338">
    <property type="entry name" value="Composite domain of metallo-dependent hydrolases"/>
    <property type="match status" value="1"/>
</dbReference>
<dbReference type="SUPFAM" id="SSF51556">
    <property type="entry name" value="Metallo-dependent hydrolases"/>
    <property type="match status" value="1"/>
</dbReference>
<dbReference type="CDD" id="cd01299">
    <property type="entry name" value="Met_dep_hydrolase_A"/>
    <property type="match status" value="1"/>
</dbReference>
<dbReference type="InterPro" id="IPR032466">
    <property type="entry name" value="Metal_Hydrolase"/>
</dbReference>
<dbReference type="Gene3D" id="2.30.40.10">
    <property type="entry name" value="Urease, subunit C, domain 1"/>
    <property type="match status" value="1"/>
</dbReference>
<dbReference type="InterPro" id="IPR057744">
    <property type="entry name" value="OTAase-like"/>
</dbReference>
<comment type="caution">
    <text evidence="2">The sequence shown here is derived from an EMBL/GenBank/DDBJ whole genome shotgun (WGS) entry which is preliminary data.</text>
</comment>
<keyword evidence="2" id="KW-0378">Hydrolase</keyword>
<dbReference type="EMBL" id="NJIH01000011">
    <property type="protein sequence ID" value="OWT56262.1"/>
    <property type="molecule type" value="Genomic_DNA"/>
</dbReference>
<keyword evidence="3" id="KW-1185">Reference proteome</keyword>